<dbReference type="AlphaFoldDB" id="A0A2A6JEQ6"/>
<keyword evidence="3" id="KW-1185">Reference proteome</keyword>
<dbReference type="EMBL" id="NWSV01000005">
    <property type="protein sequence ID" value="PDT04446.1"/>
    <property type="molecule type" value="Genomic_DNA"/>
</dbReference>
<dbReference type="RefSeq" id="WP_097612156.1">
    <property type="nucleotide sequence ID" value="NZ_NWSV01000005.1"/>
</dbReference>
<keyword evidence="1" id="KW-1133">Transmembrane helix</keyword>
<organism evidence="2 3">
    <name type="scientific">Rhizobium chutanense</name>
    <dbReference type="NCBI Taxonomy" id="2035448"/>
    <lineage>
        <taxon>Bacteria</taxon>
        <taxon>Pseudomonadati</taxon>
        <taxon>Pseudomonadota</taxon>
        <taxon>Alphaproteobacteria</taxon>
        <taxon>Hyphomicrobiales</taxon>
        <taxon>Rhizobiaceae</taxon>
        <taxon>Rhizobium/Agrobacterium group</taxon>
        <taxon>Rhizobium</taxon>
    </lineage>
</organism>
<gene>
    <name evidence="2" type="ORF">CO666_11355</name>
</gene>
<accession>A0A2A6JEQ6</accession>
<comment type="caution">
    <text evidence="2">The sequence shown here is derived from an EMBL/GenBank/DDBJ whole genome shotgun (WGS) entry which is preliminary data.</text>
</comment>
<keyword evidence="1" id="KW-0812">Transmembrane</keyword>
<name>A0A2A6JEQ6_9HYPH</name>
<feature type="transmembrane region" description="Helical" evidence="1">
    <location>
        <begin position="71"/>
        <end position="89"/>
    </location>
</feature>
<reference evidence="2 3" key="1">
    <citation type="submission" date="2017-09" db="EMBL/GenBank/DDBJ databases">
        <title>Comparative genomics of rhizobia isolated from Phaseolus vulgaris in China.</title>
        <authorList>
            <person name="Tong W."/>
        </authorList>
    </citation>
    <scope>NUCLEOTIDE SEQUENCE [LARGE SCALE GENOMIC DNA]</scope>
    <source>
        <strain evidence="2 3">C5</strain>
    </source>
</reference>
<evidence type="ECO:0000313" key="3">
    <source>
        <dbReference type="Proteomes" id="UP000220768"/>
    </source>
</evidence>
<feature type="transmembrane region" description="Helical" evidence="1">
    <location>
        <begin position="130"/>
        <end position="151"/>
    </location>
</feature>
<feature type="transmembrane region" description="Helical" evidence="1">
    <location>
        <begin position="38"/>
        <end position="59"/>
    </location>
</feature>
<sequence length="185" mass="19491">MHLLPFAASVFTLLILPGPTNAILAIASQGLTSRRAIMLLATVVFAYLAIVLSVSALAAPILRDHPAISQAVKLASATWVFYLALRLWGVGSSPVTVVRIRQLAITTLLNPKGFIIGLTIIPPAQQASSIAVVAVLASMVLLTSAVWLSMGRIVLGDEKQIPLFARRCSSAALFVFSAALTVSAF</sequence>
<feature type="transmembrane region" description="Helical" evidence="1">
    <location>
        <begin position="163"/>
        <end position="184"/>
    </location>
</feature>
<keyword evidence="1" id="KW-0472">Membrane</keyword>
<dbReference type="Proteomes" id="UP000220768">
    <property type="component" value="Unassembled WGS sequence"/>
</dbReference>
<protein>
    <submittedName>
        <fullName evidence="2">Threonine transporter RhtB</fullName>
    </submittedName>
</protein>
<proteinExistence type="predicted"/>
<evidence type="ECO:0000256" key="1">
    <source>
        <dbReference type="SAM" id="Phobius"/>
    </source>
</evidence>
<evidence type="ECO:0000313" key="2">
    <source>
        <dbReference type="EMBL" id="PDT04446.1"/>
    </source>
</evidence>